<evidence type="ECO:0000313" key="1">
    <source>
        <dbReference type="EMBL" id="QVI21191.1"/>
    </source>
</evidence>
<dbReference type="EMBL" id="CP074371">
    <property type="protein sequence ID" value="QVI21191.1"/>
    <property type="molecule type" value="Genomic_DNA"/>
</dbReference>
<protein>
    <submittedName>
        <fullName evidence="1">Uncharacterized protein</fullName>
    </submittedName>
</protein>
<name>A0ABX8CML0_9NOCA</name>
<organism evidence="1 2">
    <name type="scientific">Nocardia tengchongensis</name>
    <dbReference type="NCBI Taxonomy" id="2055889"/>
    <lineage>
        <taxon>Bacteria</taxon>
        <taxon>Bacillati</taxon>
        <taxon>Actinomycetota</taxon>
        <taxon>Actinomycetes</taxon>
        <taxon>Mycobacteriales</taxon>
        <taxon>Nocardiaceae</taxon>
        <taxon>Nocardia</taxon>
    </lineage>
</organism>
<accession>A0ABX8CML0</accession>
<keyword evidence="2" id="KW-1185">Reference proteome</keyword>
<gene>
    <name evidence="1" type="ORF">KHQ06_35155</name>
</gene>
<dbReference type="Proteomes" id="UP000683310">
    <property type="component" value="Chromosome"/>
</dbReference>
<evidence type="ECO:0000313" key="2">
    <source>
        <dbReference type="Proteomes" id="UP000683310"/>
    </source>
</evidence>
<sequence>MSEDLGEDFRQPAEEQRRQRDADAWWARNYGRRVELGPFGDALAVLVAHEFGDWSRREIEGVQAELGWKSDGDATGRIVATADGVELVAIETPRSVTAPGFGYGEFKQLNVYYPCESALVDHVFTTALAACIAVLGAPDLVGGPGARAMWWREREIVTLGRSIRPIEVSLRIEPRGPRETEREFDWEYREDHWPGECWLAWPDESRAWDIGALGRKEPDAATLEELEEHIDALFLSLTVDLPVLHPLVPHAIWVITLADRPQWVAQGFFASNALSRLEVREDDHARGQMYNHGVAAARRMAAEAKAAIRRSGAKYPSDLRFQAWLSPAQPALQAFRLGLRWDEQRPDED</sequence>
<reference evidence="1 2" key="1">
    <citation type="submission" date="2021-04" db="EMBL/GenBank/DDBJ databases">
        <title>Nocardia tengchongensis.</title>
        <authorList>
            <person name="Zhuang k."/>
            <person name="Ran Y."/>
            <person name="Li W."/>
        </authorList>
    </citation>
    <scope>NUCLEOTIDE SEQUENCE [LARGE SCALE GENOMIC DNA]</scope>
    <source>
        <strain evidence="1 2">CFH S0057</strain>
    </source>
</reference>
<proteinExistence type="predicted"/>